<evidence type="ECO:0000313" key="2">
    <source>
        <dbReference type="EMBL" id="KAL0202249.1"/>
    </source>
</evidence>
<dbReference type="InterPro" id="IPR013761">
    <property type="entry name" value="SAM/pointed_sf"/>
</dbReference>
<comment type="caution">
    <text evidence="2">The sequence shown here is derived from an EMBL/GenBank/DDBJ whole genome shotgun (WGS) entry which is preliminary data.</text>
</comment>
<dbReference type="AlphaFoldDB" id="A0ABD0RUL4"/>
<dbReference type="SUPFAM" id="SSF47769">
    <property type="entry name" value="SAM/Pointed domain"/>
    <property type="match status" value="1"/>
</dbReference>
<feature type="domain" description="SAM" evidence="1">
    <location>
        <begin position="26"/>
        <end position="56"/>
    </location>
</feature>
<evidence type="ECO:0000313" key="3">
    <source>
        <dbReference type="Proteomes" id="UP001529510"/>
    </source>
</evidence>
<feature type="non-terminal residue" evidence="2">
    <location>
        <position position="56"/>
    </location>
</feature>
<dbReference type="Proteomes" id="UP001529510">
    <property type="component" value="Unassembled WGS sequence"/>
</dbReference>
<name>A0ABD0RUL4_CIRMR</name>
<sequence length="56" mass="6681">MVVLLYRAFSNDSSHEVLLSKPLSRWNTDDVTLWVEHLGVWTNQYQETFRREKING</sequence>
<dbReference type="InterPro" id="IPR001660">
    <property type="entry name" value="SAM"/>
</dbReference>
<proteinExistence type="predicted"/>
<dbReference type="EMBL" id="JAMKFB020000001">
    <property type="protein sequence ID" value="KAL0202249.1"/>
    <property type="molecule type" value="Genomic_DNA"/>
</dbReference>
<accession>A0ABD0RUL4</accession>
<dbReference type="PROSITE" id="PS50105">
    <property type="entry name" value="SAM_DOMAIN"/>
    <property type="match status" value="1"/>
</dbReference>
<dbReference type="Gene3D" id="1.10.150.50">
    <property type="entry name" value="Transcription Factor, Ets-1"/>
    <property type="match status" value="1"/>
</dbReference>
<gene>
    <name evidence="2" type="ORF">M9458_000267</name>
</gene>
<organism evidence="2 3">
    <name type="scientific">Cirrhinus mrigala</name>
    <name type="common">Mrigala</name>
    <dbReference type="NCBI Taxonomy" id="683832"/>
    <lineage>
        <taxon>Eukaryota</taxon>
        <taxon>Metazoa</taxon>
        <taxon>Chordata</taxon>
        <taxon>Craniata</taxon>
        <taxon>Vertebrata</taxon>
        <taxon>Euteleostomi</taxon>
        <taxon>Actinopterygii</taxon>
        <taxon>Neopterygii</taxon>
        <taxon>Teleostei</taxon>
        <taxon>Ostariophysi</taxon>
        <taxon>Cypriniformes</taxon>
        <taxon>Cyprinidae</taxon>
        <taxon>Labeoninae</taxon>
        <taxon>Labeonini</taxon>
        <taxon>Cirrhinus</taxon>
    </lineage>
</organism>
<evidence type="ECO:0000259" key="1">
    <source>
        <dbReference type="PROSITE" id="PS50105"/>
    </source>
</evidence>
<reference evidence="2 3" key="1">
    <citation type="submission" date="2024-05" db="EMBL/GenBank/DDBJ databases">
        <title>Genome sequencing and assembly of Indian major carp, Cirrhinus mrigala (Hamilton, 1822).</title>
        <authorList>
            <person name="Mohindra V."/>
            <person name="Chowdhury L.M."/>
            <person name="Lal K."/>
            <person name="Jena J.K."/>
        </authorList>
    </citation>
    <scope>NUCLEOTIDE SEQUENCE [LARGE SCALE GENOMIC DNA]</scope>
    <source>
        <strain evidence="2">CM1030</strain>
        <tissue evidence="2">Blood</tissue>
    </source>
</reference>
<protein>
    <recommendedName>
        <fullName evidence="1">SAM domain-containing protein</fullName>
    </recommendedName>
</protein>
<keyword evidence="3" id="KW-1185">Reference proteome</keyword>